<comment type="caution">
    <text evidence="4">The sequence shown here is derived from an EMBL/GenBank/DDBJ whole genome shotgun (WGS) entry which is preliminary data.</text>
</comment>
<name>A0A9D1WIB5_9FIRM</name>
<gene>
    <name evidence="4" type="ORF">IAA45_08560</name>
</gene>
<reference evidence="4" key="1">
    <citation type="journal article" date="2021" name="PeerJ">
        <title>Extensive microbial diversity within the chicken gut microbiome revealed by metagenomics and culture.</title>
        <authorList>
            <person name="Gilroy R."/>
            <person name="Ravi A."/>
            <person name="Getino M."/>
            <person name="Pursley I."/>
            <person name="Horton D.L."/>
            <person name="Alikhan N.F."/>
            <person name="Baker D."/>
            <person name="Gharbi K."/>
            <person name="Hall N."/>
            <person name="Watson M."/>
            <person name="Adriaenssens E.M."/>
            <person name="Foster-Nyarko E."/>
            <person name="Jarju S."/>
            <person name="Secka A."/>
            <person name="Antonio M."/>
            <person name="Oren A."/>
            <person name="Chaudhuri R.R."/>
            <person name="La Ragione R."/>
            <person name="Hildebrand F."/>
            <person name="Pallen M.J."/>
        </authorList>
    </citation>
    <scope>NUCLEOTIDE SEQUENCE</scope>
    <source>
        <strain evidence="4">ChiSjej1B19-8411</strain>
    </source>
</reference>
<dbReference type="Gene3D" id="2.40.420.20">
    <property type="match status" value="1"/>
</dbReference>
<keyword evidence="2" id="KW-0175">Coiled coil</keyword>
<dbReference type="Gene3D" id="2.40.50.100">
    <property type="match status" value="1"/>
</dbReference>
<comment type="subcellular location">
    <subcellularLocation>
        <location evidence="1">Cell envelope</location>
    </subcellularLocation>
</comment>
<protein>
    <submittedName>
        <fullName evidence="4">Biotin/lipoyl-binding protein</fullName>
    </submittedName>
</protein>
<evidence type="ECO:0000256" key="1">
    <source>
        <dbReference type="ARBA" id="ARBA00004196"/>
    </source>
</evidence>
<dbReference type="GO" id="GO:0030313">
    <property type="term" value="C:cell envelope"/>
    <property type="evidence" value="ECO:0007669"/>
    <property type="project" value="UniProtKB-SubCell"/>
</dbReference>
<evidence type="ECO:0000256" key="3">
    <source>
        <dbReference type="SAM" id="MobiDB-lite"/>
    </source>
</evidence>
<evidence type="ECO:0000256" key="2">
    <source>
        <dbReference type="ARBA" id="ARBA00023054"/>
    </source>
</evidence>
<evidence type="ECO:0000313" key="5">
    <source>
        <dbReference type="Proteomes" id="UP000886817"/>
    </source>
</evidence>
<dbReference type="Proteomes" id="UP000886817">
    <property type="component" value="Unassembled WGS sequence"/>
</dbReference>
<accession>A0A9D1WIB5</accession>
<dbReference type="SUPFAM" id="SSF111369">
    <property type="entry name" value="HlyD-like secretion proteins"/>
    <property type="match status" value="1"/>
</dbReference>
<organism evidence="4 5">
    <name type="scientific">Candidatus Blautia gallistercoris</name>
    <dbReference type="NCBI Taxonomy" id="2838490"/>
    <lineage>
        <taxon>Bacteria</taxon>
        <taxon>Bacillati</taxon>
        <taxon>Bacillota</taxon>
        <taxon>Clostridia</taxon>
        <taxon>Lachnospirales</taxon>
        <taxon>Lachnospiraceae</taxon>
        <taxon>Blautia</taxon>
    </lineage>
</organism>
<sequence length="454" mass="50158">MDRKKAIKLFGIFFILMLLFTILSRSADSLTIARVQTKSPGKQIITHTVNGSGTVTSETEEAVFVLANQKIKKVYIEEGSQVQKGDILFEVDMDTLQEQIDSQERQVKQQQLTNGDAASSQSVQEEQQQRELARAREDYQIAQSQGDAAVARAQEEVDIAYQRLEEYYQSQQGFQAEDEPQTDDSSQRNALEDEIRAKEQALEDAIASRNTSLQEAARKIEDAQAAQARDSTEEIGQLDQEEKEVSLQKLQKLQEAEGKIYAETEGVVTALNLHAGEVSSDAAAFLLAGTGTGCQFVAPVNQEDEKYVEEGAAVTLTGPSELEELEELTVAQVVSGENENGETIKNLVVNLPEGVGQIGQTADYTVTKNSKTYDICLPVSALQQDDNGYFVYVAEEASSVLGEEQVVRKHTVTVLEKNESYAALSEDSLNTSQKVIVYADREIQEGSRVRFMEE</sequence>
<evidence type="ECO:0000313" key="4">
    <source>
        <dbReference type="EMBL" id="HIX59750.1"/>
    </source>
</evidence>
<proteinExistence type="predicted"/>
<reference evidence="4" key="2">
    <citation type="submission" date="2021-04" db="EMBL/GenBank/DDBJ databases">
        <authorList>
            <person name="Gilroy R."/>
        </authorList>
    </citation>
    <scope>NUCLEOTIDE SEQUENCE</scope>
    <source>
        <strain evidence="4">ChiSjej1B19-8411</strain>
    </source>
</reference>
<feature type="region of interest" description="Disordered" evidence="3">
    <location>
        <begin position="103"/>
        <end position="135"/>
    </location>
</feature>
<dbReference type="PANTHER" id="PTHR32347:SF14">
    <property type="entry name" value="EFFLUX SYSTEM COMPONENT YKNX-RELATED"/>
    <property type="match status" value="1"/>
</dbReference>
<dbReference type="Gene3D" id="1.10.287.470">
    <property type="entry name" value="Helix hairpin bin"/>
    <property type="match status" value="1"/>
</dbReference>
<dbReference type="InterPro" id="IPR050465">
    <property type="entry name" value="UPF0194_transport"/>
</dbReference>
<dbReference type="EMBL" id="DXEX01000186">
    <property type="protein sequence ID" value="HIX59750.1"/>
    <property type="molecule type" value="Genomic_DNA"/>
</dbReference>
<dbReference type="AlphaFoldDB" id="A0A9D1WIB5"/>
<feature type="region of interest" description="Disordered" evidence="3">
    <location>
        <begin position="220"/>
        <end position="242"/>
    </location>
</feature>
<feature type="compositionally biased region" description="Polar residues" evidence="3">
    <location>
        <begin position="108"/>
        <end position="118"/>
    </location>
</feature>
<dbReference type="PANTHER" id="PTHR32347">
    <property type="entry name" value="EFFLUX SYSTEM COMPONENT YKNX-RELATED"/>
    <property type="match status" value="1"/>
</dbReference>